<evidence type="ECO:0000256" key="1">
    <source>
        <dbReference type="ARBA" id="ARBA00008791"/>
    </source>
</evidence>
<dbReference type="OrthoDB" id="3174546at2"/>
<dbReference type="InterPro" id="IPR006015">
    <property type="entry name" value="Universal_stress_UspA"/>
</dbReference>
<dbReference type="SUPFAM" id="SSF52402">
    <property type="entry name" value="Adenine nucleotide alpha hydrolases-like"/>
    <property type="match status" value="2"/>
</dbReference>
<dbReference type="InterPro" id="IPR014729">
    <property type="entry name" value="Rossmann-like_a/b/a_fold"/>
</dbReference>
<accession>A0A1C6T4D0</accession>
<dbReference type="Gene3D" id="3.40.50.620">
    <property type="entry name" value="HUPs"/>
    <property type="match status" value="2"/>
</dbReference>
<feature type="domain" description="UspA" evidence="2">
    <location>
        <begin position="9"/>
        <end position="145"/>
    </location>
</feature>
<evidence type="ECO:0000313" key="4">
    <source>
        <dbReference type="Proteomes" id="UP000199699"/>
    </source>
</evidence>
<dbReference type="RefSeq" id="WP_091089423.1">
    <property type="nucleotide sequence ID" value="NZ_FMHT01000003.1"/>
</dbReference>
<sequence>MNSANGAAVVVGVDGSESALRAVRLAATEAHRRHRALRVVHGFIWPLLHSPIHPATEGPPGGGLRHQAEQLVLTAVTEAEQASPGLRVTGEIIDGEAAAVLVGEAPTAAMIVLGDRGLGGFSALLVGSVAVQVAAHADCPVVVARGTARTDGPVVVGVDGSELSLAAVGFAAETAALRDAPLVALHAYRHPVSTGPGDIQPLVYDESELRADEERALAETLAGIGERYPRLPVTRELVRGRPAKVLAEASRRAQLLVVGGQGRGELSGLLLGSVSQSVLHHADCPVAVLRTPPVTPDGGVGPGEGG</sequence>
<keyword evidence="4" id="KW-1185">Reference proteome</keyword>
<dbReference type="InterPro" id="IPR006016">
    <property type="entry name" value="UspA"/>
</dbReference>
<evidence type="ECO:0000313" key="3">
    <source>
        <dbReference type="EMBL" id="SCL36547.1"/>
    </source>
</evidence>
<dbReference type="Proteomes" id="UP000199699">
    <property type="component" value="Unassembled WGS sequence"/>
</dbReference>
<dbReference type="PANTHER" id="PTHR46553:SF3">
    <property type="entry name" value="ADENINE NUCLEOTIDE ALPHA HYDROLASES-LIKE SUPERFAMILY PROTEIN"/>
    <property type="match status" value="1"/>
</dbReference>
<reference evidence="3 4" key="1">
    <citation type="submission" date="2016-06" db="EMBL/GenBank/DDBJ databases">
        <authorList>
            <person name="Kjaerup R.B."/>
            <person name="Dalgaard T.S."/>
            <person name="Juul-Madsen H.R."/>
        </authorList>
    </citation>
    <scope>NUCLEOTIDE SEQUENCE [LARGE SCALE GENOMIC DNA]</scope>
    <source>
        <strain evidence="3 4">DSM 43818</strain>
    </source>
</reference>
<evidence type="ECO:0000259" key="2">
    <source>
        <dbReference type="Pfam" id="PF00582"/>
    </source>
</evidence>
<dbReference type="STRING" id="145857.GA0070616_5516"/>
<protein>
    <submittedName>
        <fullName evidence="3">Nucleotide-binding universal stress protein, UspA family</fullName>
    </submittedName>
</protein>
<gene>
    <name evidence="3" type="ORF">GA0070616_5516</name>
</gene>
<comment type="similarity">
    <text evidence="1">Belongs to the universal stress protein A family.</text>
</comment>
<dbReference type="Pfam" id="PF00582">
    <property type="entry name" value="Usp"/>
    <property type="match status" value="2"/>
</dbReference>
<name>A0A1C6T4D0_9ACTN</name>
<dbReference type="EMBL" id="FMHT01000003">
    <property type="protein sequence ID" value="SCL36547.1"/>
    <property type="molecule type" value="Genomic_DNA"/>
</dbReference>
<dbReference type="PANTHER" id="PTHR46553">
    <property type="entry name" value="ADENINE NUCLEOTIDE ALPHA HYDROLASES-LIKE SUPERFAMILY PROTEIN"/>
    <property type="match status" value="1"/>
</dbReference>
<dbReference type="PRINTS" id="PR01438">
    <property type="entry name" value="UNVRSLSTRESS"/>
</dbReference>
<proteinExistence type="inferred from homology"/>
<dbReference type="AlphaFoldDB" id="A0A1C6T4D0"/>
<feature type="domain" description="UspA" evidence="2">
    <location>
        <begin position="153"/>
        <end position="290"/>
    </location>
</feature>
<organism evidence="3 4">
    <name type="scientific">Micromonospora nigra</name>
    <dbReference type="NCBI Taxonomy" id="145857"/>
    <lineage>
        <taxon>Bacteria</taxon>
        <taxon>Bacillati</taxon>
        <taxon>Actinomycetota</taxon>
        <taxon>Actinomycetes</taxon>
        <taxon>Micromonosporales</taxon>
        <taxon>Micromonosporaceae</taxon>
        <taxon>Micromonospora</taxon>
    </lineage>
</organism>